<reference evidence="2 3" key="2">
    <citation type="journal article" date="2019" name="G3 (Bethesda)">
        <title>Hybrid Assembly of the Genome of the Entomopathogenic Nematode Steinernema carpocapsae Identifies the X-Chromosome.</title>
        <authorList>
            <person name="Serra L."/>
            <person name="Macchietto M."/>
            <person name="Macias-Munoz A."/>
            <person name="McGill C.J."/>
            <person name="Rodriguez I.M."/>
            <person name="Rodriguez B."/>
            <person name="Murad R."/>
            <person name="Mortazavi A."/>
        </authorList>
    </citation>
    <scope>NUCLEOTIDE SEQUENCE [LARGE SCALE GENOMIC DNA]</scope>
    <source>
        <strain evidence="2 3">ALL</strain>
    </source>
</reference>
<feature type="signal peptide" evidence="1">
    <location>
        <begin position="1"/>
        <end position="22"/>
    </location>
</feature>
<dbReference type="OrthoDB" id="10384149at2759"/>
<keyword evidence="3" id="KW-1185">Reference proteome</keyword>
<keyword evidence="1" id="KW-0732">Signal</keyword>
<accession>A0A4U5P147</accession>
<evidence type="ECO:0000313" key="2">
    <source>
        <dbReference type="EMBL" id="TKR89697.1"/>
    </source>
</evidence>
<comment type="caution">
    <text evidence="2">The sequence shown here is derived from an EMBL/GenBank/DDBJ whole genome shotgun (WGS) entry which is preliminary data.</text>
</comment>
<dbReference type="EMBL" id="AZBU02000003">
    <property type="protein sequence ID" value="TKR89697.1"/>
    <property type="molecule type" value="Genomic_DNA"/>
</dbReference>
<sequence>MNAFKVLLKLLVILASISQFLSFPITSTTTAVYCAPFCDDGDFDQMVFPDYADVEPETGSNVGNEYH</sequence>
<evidence type="ECO:0000256" key="1">
    <source>
        <dbReference type="SAM" id="SignalP"/>
    </source>
</evidence>
<organism evidence="2 3">
    <name type="scientific">Steinernema carpocapsae</name>
    <name type="common">Entomopathogenic nematode</name>
    <dbReference type="NCBI Taxonomy" id="34508"/>
    <lineage>
        <taxon>Eukaryota</taxon>
        <taxon>Metazoa</taxon>
        <taxon>Ecdysozoa</taxon>
        <taxon>Nematoda</taxon>
        <taxon>Chromadorea</taxon>
        <taxon>Rhabditida</taxon>
        <taxon>Tylenchina</taxon>
        <taxon>Panagrolaimomorpha</taxon>
        <taxon>Strongyloidoidea</taxon>
        <taxon>Steinernematidae</taxon>
        <taxon>Steinernema</taxon>
    </lineage>
</organism>
<gene>
    <name evidence="2" type="ORF">L596_013761</name>
</gene>
<dbReference type="Proteomes" id="UP000298663">
    <property type="component" value="Unassembled WGS sequence"/>
</dbReference>
<evidence type="ECO:0000313" key="3">
    <source>
        <dbReference type="Proteomes" id="UP000298663"/>
    </source>
</evidence>
<dbReference type="AlphaFoldDB" id="A0A4U5P147"/>
<protein>
    <recommendedName>
        <fullName evidence="4">Secreted protein</fullName>
    </recommendedName>
</protein>
<evidence type="ECO:0008006" key="4">
    <source>
        <dbReference type="Google" id="ProtNLM"/>
    </source>
</evidence>
<name>A0A4U5P147_STECR</name>
<proteinExistence type="predicted"/>
<feature type="chain" id="PRO_5020993380" description="Secreted protein" evidence="1">
    <location>
        <begin position="23"/>
        <end position="67"/>
    </location>
</feature>
<reference evidence="2 3" key="1">
    <citation type="journal article" date="2015" name="Genome Biol.">
        <title>Comparative genomics of Steinernema reveals deeply conserved gene regulatory networks.</title>
        <authorList>
            <person name="Dillman A.R."/>
            <person name="Macchietto M."/>
            <person name="Porter C.F."/>
            <person name="Rogers A."/>
            <person name="Williams B."/>
            <person name="Antoshechkin I."/>
            <person name="Lee M.M."/>
            <person name="Goodwin Z."/>
            <person name="Lu X."/>
            <person name="Lewis E.E."/>
            <person name="Goodrich-Blair H."/>
            <person name="Stock S.P."/>
            <person name="Adams B.J."/>
            <person name="Sternberg P.W."/>
            <person name="Mortazavi A."/>
        </authorList>
    </citation>
    <scope>NUCLEOTIDE SEQUENCE [LARGE SCALE GENOMIC DNA]</scope>
    <source>
        <strain evidence="2 3">ALL</strain>
    </source>
</reference>